<accession>A0A913YZG1</accession>
<dbReference type="EnsemblMetazoa" id="XM_028663690.1">
    <property type="protein sequence ID" value="XP_028519491.1"/>
    <property type="gene ID" value="LOC114576646"/>
</dbReference>
<dbReference type="AlphaFoldDB" id="A0A913YZG1"/>
<proteinExistence type="predicted"/>
<evidence type="ECO:0000313" key="2">
    <source>
        <dbReference type="EnsemblMetazoa" id="XP_028519491.1"/>
    </source>
</evidence>
<keyword evidence="3" id="KW-1185">Reference proteome</keyword>
<feature type="region of interest" description="Disordered" evidence="1">
    <location>
        <begin position="1"/>
        <end position="41"/>
    </location>
</feature>
<reference evidence="2" key="1">
    <citation type="submission" date="2022-11" db="UniProtKB">
        <authorList>
            <consortium name="EnsemblMetazoa"/>
        </authorList>
    </citation>
    <scope>IDENTIFICATION</scope>
</reference>
<name>A0A913YZG1_EXADI</name>
<dbReference type="OrthoDB" id="10518401at2759"/>
<dbReference type="GeneID" id="114576646"/>
<protein>
    <submittedName>
        <fullName evidence="2">Uncharacterized protein</fullName>
    </submittedName>
</protein>
<dbReference type="RefSeq" id="XP_028519491.1">
    <property type="nucleotide sequence ID" value="XM_028663690.1"/>
</dbReference>
<dbReference type="KEGG" id="epa:114576646"/>
<sequence length="166" mass="18336">MDPIIELLEEAPAETPVERPVETKKKRTTKKPDSPEVEEKREQLSILAVLGTIETYTGVKMSLGDVKKLSAKDVETYYNRYQVTMGNQVTGGLVDMAIEGAAEVISMVAPIDDKKELCEDLKKNDLLKQELNNVAGYAVLHGGRFVALGSCLMQIAKHIKFSPEQS</sequence>
<evidence type="ECO:0000313" key="3">
    <source>
        <dbReference type="Proteomes" id="UP000887567"/>
    </source>
</evidence>
<feature type="compositionally biased region" description="Basic and acidic residues" evidence="1">
    <location>
        <begin position="30"/>
        <end position="41"/>
    </location>
</feature>
<organism evidence="2 3">
    <name type="scientific">Exaiptasia diaphana</name>
    <name type="common">Tropical sea anemone</name>
    <name type="synonym">Aiptasia pulchella</name>
    <dbReference type="NCBI Taxonomy" id="2652724"/>
    <lineage>
        <taxon>Eukaryota</taxon>
        <taxon>Metazoa</taxon>
        <taxon>Cnidaria</taxon>
        <taxon>Anthozoa</taxon>
        <taxon>Hexacorallia</taxon>
        <taxon>Actiniaria</taxon>
        <taxon>Aiptasiidae</taxon>
        <taxon>Exaiptasia</taxon>
    </lineage>
</organism>
<dbReference type="Proteomes" id="UP000887567">
    <property type="component" value="Unplaced"/>
</dbReference>
<evidence type="ECO:0000256" key="1">
    <source>
        <dbReference type="SAM" id="MobiDB-lite"/>
    </source>
</evidence>